<feature type="region of interest" description="Disordered" evidence="1">
    <location>
        <begin position="66"/>
        <end position="85"/>
    </location>
</feature>
<accession>A0A0L8I824</accession>
<dbReference type="EMBL" id="KQ416282">
    <property type="protein sequence ID" value="KOF97564.1"/>
    <property type="molecule type" value="Genomic_DNA"/>
</dbReference>
<proteinExistence type="predicted"/>
<evidence type="ECO:0000313" key="2">
    <source>
        <dbReference type="EMBL" id="KOF97564.1"/>
    </source>
</evidence>
<dbReference type="AlphaFoldDB" id="A0A0L8I824"/>
<gene>
    <name evidence="2" type="ORF">OCBIM_22029043mg</name>
</gene>
<sequence length="115" mass="13272">MSSVKLCFCSSNIHTIMARDISSFLAWPFVRAPSEAIAEIDSLQQINPTSDTSCYERPCRTFDEKTPRARRRTLSESGCPRKPVKHETITTKRNNTDHTLRSQTNFYFKTKQNIQ</sequence>
<reference evidence="2" key="1">
    <citation type="submission" date="2015-07" db="EMBL/GenBank/DDBJ databases">
        <title>MeaNS - Measles Nucleotide Surveillance Program.</title>
        <authorList>
            <person name="Tran T."/>
            <person name="Druce J."/>
        </authorList>
    </citation>
    <scope>NUCLEOTIDE SEQUENCE</scope>
    <source>
        <strain evidence="2">UCB-OBI-ISO-001</strain>
        <tissue evidence="2">Gonad</tissue>
    </source>
</reference>
<evidence type="ECO:0000256" key="1">
    <source>
        <dbReference type="SAM" id="MobiDB-lite"/>
    </source>
</evidence>
<name>A0A0L8I824_OCTBM</name>
<organism evidence="2">
    <name type="scientific">Octopus bimaculoides</name>
    <name type="common">California two-spotted octopus</name>
    <dbReference type="NCBI Taxonomy" id="37653"/>
    <lineage>
        <taxon>Eukaryota</taxon>
        <taxon>Metazoa</taxon>
        <taxon>Spiralia</taxon>
        <taxon>Lophotrochozoa</taxon>
        <taxon>Mollusca</taxon>
        <taxon>Cephalopoda</taxon>
        <taxon>Coleoidea</taxon>
        <taxon>Octopodiformes</taxon>
        <taxon>Octopoda</taxon>
        <taxon>Incirrata</taxon>
        <taxon>Octopodidae</taxon>
        <taxon>Octopus</taxon>
    </lineage>
</organism>
<protein>
    <submittedName>
        <fullName evidence="2">Uncharacterized protein</fullName>
    </submittedName>
</protein>